<proteinExistence type="predicted"/>
<dbReference type="AlphaFoldDB" id="A0A0F4TLI1"/>
<organism evidence="2 3">
    <name type="scientific">Pseudomonas fluorescens</name>
    <dbReference type="NCBI Taxonomy" id="294"/>
    <lineage>
        <taxon>Bacteria</taxon>
        <taxon>Pseudomonadati</taxon>
        <taxon>Pseudomonadota</taxon>
        <taxon>Gammaproteobacteria</taxon>
        <taxon>Pseudomonadales</taxon>
        <taxon>Pseudomonadaceae</taxon>
        <taxon>Pseudomonas</taxon>
    </lineage>
</organism>
<evidence type="ECO:0000313" key="3">
    <source>
        <dbReference type="Proteomes" id="UP000033588"/>
    </source>
</evidence>
<dbReference type="PATRIC" id="fig|294.132.peg.2479"/>
<protein>
    <recommendedName>
        <fullName evidence="4">Zinc ribbon domain-containing protein</fullName>
    </recommendedName>
</protein>
<gene>
    <name evidence="2" type="ORF">VC35_16560</name>
</gene>
<sequence length="66" mass="7278">MGAVSKVCPFCAETIKAAAIKCMHCGEALDRGRKKLKPRGSAIGALLWLIIFFPIGIIYILSRRWS</sequence>
<keyword evidence="1" id="KW-1133">Transmembrane helix</keyword>
<dbReference type="Proteomes" id="UP000033588">
    <property type="component" value="Unassembled WGS sequence"/>
</dbReference>
<evidence type="ECO:0000256" key="1">
    <source>
        <dbReference type="SAM" id="Phobius"/>
    </source>
</evidence>
<keyword evidence="1" id="KW-0472">Membrane</keyword>
<keyword evidence="1" id="KW-0812">Transmembrane</keyword>
<comment type="caution">
    <text evidence="2">The sequence shown here is derived from an EMBL/GenBank/DDBJ whole genome shotgun (WGS) entry which is preliminary data.</text>
</comment>
<evidence type="ECO:0000313" key="2">
    <source>
        <dbReference type="EMBL" id="KJZ44860.1"/>
    </source>
</evidence>
<accession>A0A0F4TLI1</accession>
<dbReference type="OrthoDB" id="7031515at2"/>
<feature type="transmembrane region" description="Helical" evidence="1">
    <location>
        <begin position="41"/>
        <end position="61"/>
    </location>
</feature>
<dbReference type="RefSeq" id="WP_046041565.1">
    <property type="nucleotide sequence ID" value="NZ_LACC01000020.1"/>
</dbReference>
<reference evidence="2 3" key="1">
    <citation type="submission" date="2015-03" db="EMBL/GenBank/DDBJ databases">
        <title>Comparative genomics of Pseudomonas insights into diversity of traits involved in vanlence and defense.</title>
        <authorList>
            <person name="Qin Y."/>
        </authorList>
    </citation>
    <scope>NUCLEOTIDE SEQUENCE [LARGE SCALE GENOMIC DNA]</scope>
    <source>
        <strain evidence="2 3">C8</strain>
    </source>
</reference>
<dbReference type="EMBL" id="LACC01000020">
    <property type="protein sequence ID" value="KJZ44860.1"/>
    <property type="molecule type" value="Genomic_DNA"/>
</dbReference>
<evidence type="ECO:0008006" key="4">
    <source>
        <dbReference type="Google" id="ProtNLM"/>
    </source>
</evidence>
<name>A0A0F4TLI1_PSEFL</name>